<dbReference type="AlphaFoldDB" id="A0A6G1KN21"/>
<dbReference type="EMBL" id="MU005765">
    <property type="protein sequence ID" value="KAF2714238.1"/>
    <property type="molecule type" value="Genomic_DNA"/>
</dbReference>
<feature type="transmembrane region" description="Helical" evidence="1">
    <location>
        <begin position="43"/>
        <end position="65"/>
    </location>
</feature>
<keyword evidence="1" id="KW-0812">Transmembrane</keyword>
<evidence type="ECO:0000313" key="2">
    <source>
        <dbReference type="EMBL" id="KAF2714238.1"/>
    </source>
</evidence>
<reference evidence="2" key="1">
    <citation type="journal article" date="2020" name="Stud. Mycol.">
        <title>101 Dothideomycetes genomes: a test case for predicting lifestyles and emergence of pathogens.</title>
        <authorList>
            <person name="Haridas S."/>
            <person name="Albert R."/>
            <person name="Binder M."/>
            <person name="Bloem J."/>
            <person name="Labutti K."/>
            <person name="Salamov A."/>
            <person name="Andreopoulos B."/>
            <person name="Baker S."/>
            <person name="Barry K."/>
            <person name="Bills G."/>
            <person name="Bluhm B."/>
            <person name="Cannon C."/>
            <person name="Castanera R."/>
            <person name="Culley D."/>
            <person name="Daum C."/>
            <person name="Ezra D."/>
            <person name="Gonzalez J."/>
            <person name="Henrissat B."/>
            <person name="Kuo A."/>
            <person name="Liang C."/>
            <person name="Lipzen A."/>
            <person name="Lutzoni F."/>
            <person name="Magnuson J."/>
            <person name="Mondo S."/>
            <person name="Nolan M."/>
            <person name="Ohm R."/>
            <person name="Pangilinan J."/>
            <person name="Park H.-J."/>
            <person name="Ramirez L."/>
            <person name="Alfaro M."/>
            <person name="Sun H."/>
            <person name="Tritt A."/>
            <person name="Yoshinaga Y."/>
            <person name="Zwiers L.-H."/>
            <person name="Turgeon B."/>
            <person name="Goodwin S."/>
            <person name="Spatafora J."/>
            <person name="Crous P."/>
            <person name="Grigoriev I."/>
        </authorList>
    </citation>
    <scope>NUCLEOTIDE SEQUENCE</scope>
    <source>
        <strain evidence="2">CBS 279.74</strain>
    </source>
</reference>
<evidence type="ECO:0000256" key="1">
    <source>
        <dbReference type="SAM" id="Phobius"/>
    </source>
</evidence>
<name>A0A6G1KN21_9PLEO</name>
<keyword evidence="3" id="KW-1185">Reference proteome</keyword>
<keyword evidence="1" id="KW-0472">Membrane</keyword>
<evidence type="ECO:0000313" key="3">
    <source>
        <dbReference type="Proteomes" id="UP000799428"/>
    </source>
</evidence>
<protein>
    <submittedName>
        <fullName evidence="2">Uncharacterized protein</fullName>
    </submittedName>
</protein>
<dbReference type="Proteomes" id="UP000799428">
    <property type="component" value="Unassembled WGS sequence"/>
</dbReference>
<sequence>MYVRIIYHVCHRLQTRQQCAACDDDNPAHTAERTASLLSRYYVLWYVHSPSLLHILGLTVVGGGFRRSRGGLHVRLI</sequence>
<proteinExistence type="predicted"/>
<gene>
    <name evidence="2" type="ORF">K504DRAFT_157078</name>
</gene>
<organism evidence="2 3">
    <name type="scientific">Pleomassaria siparia CBS 279.74</name>
    <dbReference type="NCBI Taxonomy" id="1314801"/>
    <lineage>
        <taxon>Eukaryota</taxon>
        <taxon>Fungi</taxon>
        <taxon>Dikarya</taxon>
        <taxon>Ascomycota</taxon>
        <taxon>Pezizomycotina</taxon>
        <taxon>Dothideomycetes</taxon>
        <taxon>Pleosporomycetidae</taxon>
        <taxon>Pleosporales</taxon>
        <taxon>Pleomassariaceae</taxon>
        <taxon>Pleomassaria</taxon>
    </lineage>
</organism>
<accession>A0A6G1KN21</accession>
<keyword evidence="1" id="KW-1133">Transmembrane helix</keyword>